<evidence type="ECO:0000313" key="3">
    <source>
        <dbReference type="Proteomes" id="UP000054018"/>
    </source>
</evidence>
<dbReference type="Proteomes" id="UP000054018">
    <property type="component" value="Unassembled WGS sequence"/>
</dbReference>
<evidence type="ECO:0000256" key="1">
    <source>
        <dbReference type="SAM" id="Phobius"/>
    </source>
</evidence>
<dbReference type="HOGENOM" id="CLU_2211756_0_0_1"/>
<proteinExistence type="predicted"/>
<keyword evidence="1" id="KW-0472">Membrane</keyword>
<sequence length="109" mass="12206">MSAAHNLQQHPVFVQAQNKVKYHLSQLDKELTKYPALTSIEARTQIPKTYLVLATLVLLAIFHLITPVAAPVSYVMGFALPAYLSLKALESPGHQDDVQWITYWVVFAS</sequence>
<keyword evidence="1" id="KW-0812">Transmembrane</keyword>
<keyword evidence="1" id="KW-1133">Transmembrane helix</keyword>
<evidence type="ECO:0000313" key="2">
    <source>
        <dbReference type="EMBL" id="KIK22118.1"/>
    </source>
</evidence>
<accession>A0A0C9ZQX1</accession>
<dbReference type="OrthoDB" id="10009287at2759"/>
<dbReference type="InterPro" id="IPR004345">
    <property type="entry name" value="TB2_DP1_HVA22"/>
</dbReference>
<organism evidence="2 3">
    <name type="scientific">Pisolithus microcarpus 441</name>
    <dbReference type="NCBI Taxonomy" id="765257"/>
    <lineage>
        <taxon>Eukaryota</taxon>
        <taxon>Fungi</taxon>
        <taxon>Dikarya</taxon>
        <taxon>Basidiomycota</taxon>
        <taxon>Agaricomycotina</taxon>
        <taxon>Agaricomycetes</taxon>
        <taxon>Agaricomycetidae</taxon>
        <taxon>Boletales</taxon>
        <taxon>Sclerodermatineae</taxon>
        <taxon>Pisolithaceae</taxon>
        <taxon>Pisolithus</taxon>
    </lineage>
</organism>
<dbReference type="STRING" id="765257.A0A0C9ZQX1"/>
<gene>
    <name evidence="2" type="ORF">PISMIDRAFT_680647</name>
</gene>
<reference evidence="3" key="2">
    <citation type="submission" date="2015-01" db="EMBL/GenBank/DDBJ databases">
        <title>Evolutionary Origins and Diversification of the Mycorrhizal Mutualists.</title>
        <authorList>
            <consortium name="DOE Joint Genome Institute"/>
            <consortium name="Mycorrhizal Genomics Consortium"/>
            <person name="Kohler A."/>
            <person name="Kuo A."/>
            <person name="Nagy L.G."/>
            <person name="Floudas D."/>
            <person name="Copeland A."/>
            <person name="Barry K.W."/>
            <person name="Cichocki N."/>
            <person name="Veneault-Fourrey C."/>
            <person name="LaButti K."/>
            <person name="Lindquist E.A."/>
            <person name="Lipzen A."/>
            <person name="Lundell T."/>
            <person name="Morin E."/>
            <person name="Murat C."/>
            <person name="Riley R."/>
            <person name="Ohm R."/>
            <person name="Sun H."/>
            <person name="Tunlid A."/>
            <person name="Henrissat B."/>
            <person name="Grigoriev I.V."/>
            <person name="Hibbett D.S."/>
            <person name="Martin F."/>
        </authorList>
    </citation>
    <scope>NUCLEOTIDE SEQUENCE [LARGE SCALE GENOMIC DNA]</scope>
    <source>
        <strain evidence="3">441</strain>
    </source>
</reference>
<dbReference type="AlphaFoldDB" id="A0A0C9ZQX1"/>
<keyword evidence="3" id="KW-1185">Reference proteome</keyword>
<name>A0A0C9ZQX1_9AGAM</name>
<dbReference type="EMBL" id="KN833743">
    <property type="protein sequence ID" value="KIK22118.1"/>
    <property type="molecule type" value="Genomic_DNA"/>
</dbReference>
<protein>
    <submittedName>
        <fullName evidence="2">Uncharacterized protein</fullName>
    </submittedName>
</protein>
<feature type="non-terminal residue" evidence="2">
    <location>
        <position position="109"/>
    </location>
</feature>
<dbReference type="Pfam" id="PF03134">
    <property type="entry name" value="TB2_DP1_HVA22"/>
    <property type="match status" value="1"/>
</dbReference>
<reference evidence="2 3" key="1">
    <citation type="submission" date="2014-04" db="EMBL/GenBank/DDBJ databases">
        <authorList>
            <consortium name="DOE Joint Genome Institute"/>
            <person name="Kuo A."/>
            <person name="Kohler A."/>
            <person name="Costa M.D."/>
            <person name="Nagy L.G."/>
            <person name="Floudas D."/>
            <person name="Copeland A."/>
            <person name="Barry K.W."/>
            <person name="Cichocki N."/>
            <person name="Veneault-Fourrey C."/>
            <person name="LaButti K."/>
            <person name="Lindquist E.A."/>
            <person name="Lipzen A."/>
            <person name="Lundell T."/>
            <person name="Morin E."/>
            <person name="Murat C."/>
            <person name="Sun H."/>
            <person name="Tunlid A."/>
            <person name="Henrissat B."/>
            <person name="Grigoriev I.V."/>
            <person name="Hibbett D.S."/>
            <person name="Martin F."/>
            <person name="Nordberg H.P."/>
            <person name="Cantor M.N."/>
            <person name="Hua S.X."/>
        </authorList>
    </citation>
    <scope>NUCLEOTIDE SEQUENCE [LARGE SCALE GENOMIC DNA]</scope>
    <source>
        <strain evidence="2 3">441</strain>
    </source>
</reference>
<feature type="transmembrane region" description="Helical" evidence="1">
    <location>
        <begin position="50"/>
        <end position="76"/>
    </location>
</feature>